<feature type="compositionally biased region" description="Polar residues" evidence="1">
    <location>
        <begin position="31"/>
        <end position="40"/>
    </location>
</feature>
<protein>
    <submittedName>
        <fullName evidence="2">Uncharacterized protein</fullName>
    </submittedName>
</protein>
<dbReference type="AlphaFoldDB" id="A0A6S7G405"/>
<reference evidence="2" key="1">
    <citation type="submission" date="2020-04" db="EMBL/GenBank/DDBJ databases">
        <authorList>
            <person name="Alioto T."/>
            <person name="Alioto T."/>
            <person name="Gomez Garrido J."/>
        </authorList>
    </citation>
    <scope>NUCLEOTIDE SEQUENCE</scope>
    <source>
        <strain evidence="2">A484AB</strain>
    </source>
</reference>
<comment type="caution">
    <text evidence="2">The sequence shown here is derived from an EMBL/GenBank/DDBJ whole genome shotgun (WGS) entry which is preliminary data.</text>
</comment>
<dbReference type="EMBL" id="CACRXK020001049">
    <property type="protein sequence ID" value="CAB3986648.1"/>
    <property type="molecule type" value="Genomic_DNA"/>
</dbReference>
<evidence type="ECO:0000313" key="3">
    <source>
        <dbReference type="Proteomes" id="UP001152795"/>
    </source>
</evidence>
<proteinExistence type="predicted"/>
<organism evidence="2 3">
    <name type="scientific">Paramuricea clavata</name>
    <name type="common">Red gorgonian</name>
    <name type="synonym">Violescent sea-whip</name>
    <dbReference type="NCBI Taxonomy" id="317549"/>
    <lineage>
        <taxon>Eukaryota</taxon>
        <taxon>Metazoa</taxon>
        <taxon>Cnidaria</taxon>
        <taxon>Anthozoa</taxon>
        <taxon>Octocorallia</taxon>
        <taxon>Malacalcyonacea</taxon>
        <taxon>Plexauridae</taxon>
        <taxon>Paramuricea</taxon>
    </lineage>
</organism>
<evidence type="ECO:0000256" key="1">
    <source>
        <dbReference type="SAM" id="MobiDB-lite"/>
    </source>
</evidence>
<keyword evidence="3" id="KW-1185">Reference proteome</keyword>
<gene>
    <name evidence="2" type="ORF">PACLA_8A030297</name>
</gene>
<feature type="compositionally biased region" description="Basic and acidic residues" evidence="1">
    <location>
        <begin position="1"/>
        <end position="10"/>
    </location>
</feature>
<feature type="region of interest" description="Disordered" evidence="1">
    <location>
        <begin position="1"/>
        <end position="72"/>
    </location>
</feature>
<dbReference type="Proteomes" id="UP001152795">
    <property type="component" value="Unassembled WGS sequence"/>
</dbReference>
<evidence type="ECO:0000313" key="2">
    <source>
        <dbReference type="EMBL" id="CAB3986648.1"/>
    </source>
</evidence>
<sequence length="100" mass="10700">MDEEQERPTSSEEENYGNRNEGENEGIAQQAEDSQVTRAVQSGGDGRPPIQETGDGYTQIPQPTQDGANAASDLEEELGGVIIDVLVRAVETSLVIVAEL</sequence>
<name>A0A6S7G405_PARCT</name>
<accession>A0A6S7G405</accession>